<evidence type="ECO:0000256" key="5">
    <source>
        <dbReference type="ARBA" id="ARBA00023136"/>
    </source>
</evidence>
<proteinExistence type="inferred from homology"/>
<evidence type="ECO:0000256" key="6">
    <source>
        <dbReference type="RuleBase" id="RU364120"/>
    </source>
</evidence>
<protein>
    <recommendedName>
        <fullName evidence="6">Stress-associated endoplasmic reticulum protein</fullName>
    </recommendedName>
</protein>
<keyword evidence="8" id="KW-1185">Reference proteome</keyword>
<comment type="similarity">
    <text evidence="1 6">Belongs to the RAMP4 family.</text>
</comment>
<dbReference type="Proteomes" id="UP000271241">
    <property type="component" value="Unassembled WGS sequence"/>
</dbReference>
<sequence length="58" mass="6403">MSATHTMRQRNAAYAKNIHKRGTAAVATEKQPKSTLSTTTIALLLFVVLALFQLFNLI</sequence>
<evidence type="ECO:0000313" key="8">
    <source>
        <dbReference type="Proteomes" id="UP000271241"/>
    </source>
</evidence>
<evidence type="ECO:0000313" key="7">
    <source>
        <dbReference type="EMBL" id="RKP09743.1"/>
    </source>
</evidence>
<dbReference type="AlphaFoldDB" id="A0A4P9XU62"/>
<accession>A0A4P9XU62</accession>
<organism evidence="7 8">
    <name type="scientific">Thamnocephalis sphaerospora</name>
    <dbReference type="NCBI Taxonomy" id="78915"/>
    <lineage>
        <taxon>Eukaryota</taxon>
        <taxon>Fungi</taxon>
        <taxon>Fungi incertae sedis</taxon>
        <taxon>Zoopagomycota</taxon>
        <taxon>Zoopagomycotina</taxon>
        <taxon>Zoopagomycetes</taxon>
        <taxon>Zoopagales</taxon>
        <taxon>Sigmoideomycetaceae</taxon>
        <taxon>Thamnocephalis</taxon>
    </lineage>
</organism>
<comment type="function">
    <text evidence="6">Interacts with target proteins during translocation into the lumen of the endoplasmic reticulum. Protects unfolded target proteins against degradation and facilitate correct glycosylation.</text>
</comment>
<dbReference type="Pfam" id="PF06624">
    <property type="entry name" value="RAMP4"/>
    <property type="match status" value="1"/>
</dbReference>
<name>A0A4P9XU62_9FUNG</name>
<comment type="subcellular location">
    <subcellularLocation>
        <location evidence="6">Membrane</location>
        <topology evidence="6">Single-pass membrane protein</topology>
    </subcellularLocation>
    <subcellularLocation>
        <location evidence="6">Endoplasmic reticulum membrane</location>
        <topology evidence="6">Single-pass membrane protein</topology>
    </subcellularLocation>
</comment>
<gene>
    <name evidence="7" type="ORF">THASP1DRAFT_28455</name>
</gene>
<evidence type="ECO:0000256" key="2">
    <source>
        <dbReference type="ARBA" id="ARBA00022692"/>
    </source>
</evidence>
<dbReference type="GO" id="GO:0005789">
    <property type="term" value="C:endoplasmic reticulum membrane"/>
    <property type="evidence" value="ECO:0007669"/>
    <property type="project" value="UniProtKB-SubCell"/>
</dbReference>
<dbReference type="InterPro" id="IPR010580">
    <property type="entry name" value="ER_stress-assoc"/>
</dbReference>
<dbReference type="OrthoDB" id="16679at2759"/>
<keyword evidence="3 6" id="KW-0256">Endoplasmic reticulum</keyword>
<dbReference type="EMBL" id="KZ992491">
    <property type="protein sequence ID" value="RKP09743.1"/>
    <property type="molecule type" value="Genomic_DNA"/>
</dbReference>
<keyword evidence="2 6" id="KW-0812">Transmembrane</keyword>
<evidence type="ECO:0000256" key="4">
    <source>
        <dbReference type="ARBA" id="ARBA00022989"/>
    </source>
</evidence>
<feature type="transmembrane region" description="Helical" evidence="6">
    <location>
        <begin position="36"/>
        <end position="55"/>
    </location>
</feature>
<evidence type="ECO:0000256" key="3">
    <source>
        <dbReference type="ARBA" id="ARBA00022824"/>
    </source>
</evidence>
<keyword evidence="4 6" id="KW-1133">Transmembrane helix</keyword>
<reference evidence="8" key="1">
    <citation type="journal article" date="2018" name="Nat. Microbiol.">
        <title>Leveraging single-cell genomics to expand the fungal tree of life.</title>
        <authorList>
            <person name="Ahrendt S.R."/>
            <person name="Quandt C.A."/>
            <person name="Ciobanu D."/>
            <person name="Clum A."/>
            <person name="Salamov A."/>
            <person name="Andreopoulos B."/>
            <person name="Cheng J.F."/>
            <person name="Woyke T."/>
            <person name="Pelin A."/>
            <person name="Henrissat B."/>
            <person name="Reynolds N.K."/>
            <person name="Benny G.L."/>
            <person name="Smith M.E."/>
            <person name="James T.Y."/>
            <person name="Grigoriev I.V."/>
        </authorList>
    </citation>
    <scope>NUCLEOTIDE SEQUENCE [LARGE SCALE GENOMIC DNA]</scope>
    <source>
        <strain evidence="8">RSA 1356</strain>
    </source>
</reference>
<evidence type="ECO:0000256" key="1">
    <source>
        <dbReference type="ARBA" id="ARBA00005500"/>
    </source>
</evidence>
<keyword evidence="5 6" id="KW-0472">Membrane</keyword>